<dbReference type="KEGG" id="amyt:AMYT_a0087"/>
<dbReference type="InterPro" id="IPR050090">
    <property type="entry name" value="Tyrosine_recombinase_XerCD"/>
</dbReference>
<dbReference type="RefSeq" id="WP_114843293.1">
    <property type="nucleotide sequence ID" value="NZ_CP031220.1"/>
</dbReference>
<dbReference type="Pfam" id="PF00589">
    <property type="entry name" value="Phage_integrase"/>
    <property type="match status" value="1"/>
</dbReference>
<keyword evidence="4" id="KW-0233">DNA recombination</keyword>
<evidence type="ECO:0000259" key="6">
    <source>
        <dbReference type="PROSITE" id="PS51898"/>
    </source>
</evidence>
<dbReference type="Pfam" id="PF02899">
    <property type="entry name" value="Phage_int_SAM_1"/>
    <property type="match status" value="1"/>
</dbReference>
<organism evidence="8 9">
    <name type="scientific">Malaciobacter mytili LMG 24559</name>
    <dbReference type="NCBI Taxonomy" id="1032238"/>
    <lineage>
        <taxon>Bacteria</taxon>
        <taxon>Pseudomonadati</taxon>
        <taxon>Campylobacterota</taxon>
        <taxon>Epsilonproteobacteria</taxon>
        <taxon>Campylobacterales</taxon>
        <taxon>Arcobacteraceae</taxon>
        <taxon>Malaciobacter</taxon>
    </lineage>
</organism>
<evidence type="ECO:0008006" key="10">
    <source>
        <dbReference type="Google" id="ProtNLM"/>
    </source>
</evidence>
<feature type="domain" description="Core-binding (CB)" evidence="7">
    <location>
        <begin position="1"/>
        <end position="98"/>
    </location>
</feature>
<evidence type="ECO:0000313" key="8">
    <source>
        <dbReference type="EMBL" id="RXK16452.1"/>
    </source>
</evidence>
<comment type="caution">
    <text evidence="8">The sequence shown here is derived from an EMBL/GenBank/DDBJ whole genome shotgun (WGS) entry which is preliminary data.</text>
</comment>
<comment type="similarity">
    <text evidence="1">Belongs to the 'phage' integrase family.</text>
</comment>
<evidence type="ECO:0000256" key="3">
    <source>
        <dbReference type="ARBA" id="ARBA00023125"/>
    </source>
</evidence>
<dbReference type="GO" id="GO:0015074">
    <property type="term" value="P:DNA integration"/>
    <property type="evidence" value="ECO:0007669"/>
    <property type="project" value="UniProtKB-KW"/>
</dbReference>
<dbReference type="PROSITE" id="PS51900">
    <property type="entry name" value="CB"/>
    <property type="match status" value="1"/>
</dbReference>
<dbReference type="EMBL" id="NXID01000008">
    <property type="protein sequence ID" value="RXK16452.1"/>
    <property type="molecule type" value="Genomic_DNA"/>
</dbReference>
<dbReference type="CDD" id="cd00397">
    <property type="entry name" value="DNA_BRE_C"/>
    <property type="match status" value="1"/>
</dbReference>
<dbReference type="AlphaFoldDB" id="A0AAX2AJE2"/>
<evidence type="ECO:0000259" key="7">
    <source>
        <dbReference type="PROSITE" id="PS51900"/>
    </source>
</evidence>
<feature type="domain" description="Tyr recombinase" evidence="6">
    <location>
        <begin position="121"/>
        <end position="308"/>
    </location>
</feature>
<dbReference type="InterPro" id="IPR004107">
    <property type="entry name" value="Integrase_SAM-like_N"/>
</dbReference>
<dbReference type="InterPro" id="IPR013762">
    <property type="entry name" value="Integrase-like_cat_sf"/>
</dbReference>
<name>A0AAX2AJE2_9BACT</name>
<dbReference type="PANTHER" id="PTHR30349:SF64">
    <property type="entry name" value="PROPHAGE INTEGRASE INTD-RELATED"/>
    <property type="match status" value="1"/>
</dbReference>
<dbReference type="Proteomes" id="UP000290092">
    <property type="component" value="Unassembled WGS sequence"/>
</dbReference>
<evidence type="ECO:0000256" key="2">
    <source>
        <dbReference type="ARBA" id="ARBA00022908"/>
    </source>
</evidence>
<evidence type="ECO:0000313" key="9">
    <source>
        <dbReference type="Proteomes" id="UP000290092"/>
    </source>
</evidence>
<reference evidence="8 9" key="1">
    <citation type="submission" date="2017-09" db="EMBL/GenBank/DDBJ databases">
        <title>Genomics of the genus Arcobacter.</title>
        <authorList>
            <person name="Perez-Cataluna A."/>
            <person name="Figueras M.J."/>
            <person name="Salas-Masso N."/>
        </authorList>
    </citation>
    <scope>NUCLEOTIDE SEQUENCE [LARGE SCALE GENOMIC DNA]</scope>
    <source>
        <strain evidence="8 9">CECT 7386</strain>
    </source>
</reference>
<dbReference type="GO" id="GO:0006310">
    <property type="term" value="P:DNA recombination"/>
    <property type="evidence" value="ECO:0007669"/>
    <property type="project" value="UniProtKB-KW"/>
</dbReference>
<evidence type="ECO:0000256" key="5">
    <source>
        <dbReference type="PROSITE-ProRule" id="PRU01248"/>
    </source>
</evidence>
<keyword evidence="3 5" id="KW-0238">DNA-binding</keyword>
<evidence type="ECO:0000256" key="4">
    <source>
        <dbReference type="ARBA" id="ARBA00023172"/>
    </source>
</evidence>
<accession>A0AAX2AJE2</accession>
<dbReference type="InterPro" id="IPR002104">
    <property type="entry name" value="Integrase_catalytic"/>
</dbReference>
<keyword evidence="2" id="KW-0229">DNA integration</keyword>
<keyword evidence="9" id="KW-1185">Reference proteome</keyword>
<dbReference type="PANTHER" id="PTHR30349">
    <property type="entry name" value="PHAGE INTEGRASE-RELATED"/>
    <property type="match status" value="1"/>
</dbReference>
<dbReference type="GO" id="GO:0003677">
    <property type="term" value="F:DNA binding"/>
    <property type="evidence" value="ECO:0007669"/>
    <property type="project" value="UniProtKB-UniRule"/>
</dbReference>
<dbReference type="Gene3D" id="1.10.150.130">
    <property type="match status" value="1"/>
</dbReference>
<sequence length="310" mass="36832">MNDDFIKKLEKHKKHFMAKIENENKSINTIEAYNRNLDKFFEFLNNYDEEISFEDLREQDIFEYIEYRNTISEQHQEISEATKNQIISNLKKFFSYIERNDRKMYDFKKVFEDIKIKKPKREPKGLDTNNFDKLINYLEFYKLNHNDRFIAYRNSLLIKLMVFAGTRVSETIKIKFSDFQNCSKDHLYVISVIGKGSKQRKVYIEKDFVNEEINYLLSLSMYNQFSTIAITGKLKPLCRVQLYKAVNVVYKLAGVEETELHALRHTYAKNKIKVIPINVLQKLLGHSDISTTSVYTNPTDEMIEDILSKK</sequence>
<dbReference type="SUPFAM" id="SSF56349">
    <property type="entry name" value="DNA breaking-rejoining enzymes"/>
    <property type="match status" value="1"/>
</dbReference>
<dbReference type="Gene3D" id="1.10.443.10">
    <property type="entry name" value="Intergrase catalytic core"/>
    <property type="match status" value="1"/>
</dbReference>
<proteinExistence type="inferred from homology"/>
<dbReference type="InterPro" id="IPR010998">
    <property type="entry name" value="Integrase_recombinase_N"/>
</dbReference>
<dbReference type="PROSITE" id="PS51898">
    <property type="entry name" value="TYR_RECOMBINASE"/>
    <property type="match status" value="1"/>
</dbReference>
<dbReference type="InterPro" id="IPR011010">
    <property type="entry name" value="DNA_brk_join_enz"/>
</dbReference>
<protein>
    <recommendedName>
        <fullName evidence="10">Site-specific tyrosine recombinase, phage integrase family</fullName>
    </recommendedName>
</protein>
<dbReference type="InterPro" id="IPR044068">
    <property type="entry name" value="CB"/>
</dbReference>
<evidence type="ECO:0000256" key="1">
    <source>
        <dbReference type="ARBA" id="ARBA00008857"/>
    </source>
</evidence>
<gene>
    <name evidence="8" type="ORF">CP985_03310</name>
</gene>